<keyword evidence="3" id="KW-1185">Reference proteome</keyword>
<feature type="region of interest" description="Disordered" evidence="1">
    <location>
        <begin position="211"/>
        <end position="255"/>
    </location>
</feature>
<proteinExistence type="predicted"/>
<evidence type="ECO:0000313" key="3">
    <source>
        <dbReference type="Proteomes" id="UP000001542"/>
    </source>
</evidence>
<dbReference type="VEuPathDB" id="TrichDB:TVAG_266770"/>
<evidence type="ECO:0000313" key="2">
    <source>
        <dbReference type="EMBL" id="EAY17314.1"/>
    </source>
</evidence>
<dbReference type="RefSeq" id="XP_001329537.1">
    <property type="nucleotide sequence ID" value="XM_001329502.1"/>
</dbReference>
<dbReference type="InParanoid" id="A2DQN0"/>
<reference evidence="2" key="1">
    <citation type="submission" date="2006-10" db="EMBL/GenBank/DDBJ databases">
        <authorList>
            <person name="Amadeo P."/>
            <person name="Zhao Q."/>
            <person name="Wortman J."/>
            <person name="Fraser-Liggett C."/>
            <person name="Carlton J."/>
        </authorList>
    </citation>
    <scope>NUCLEOTIDE SEQUENCE</scope>
    <source>
        <strain evidence="2">G3</strain>
    </source>
</reference>
<accession>A2DQN0</accession>
<evidence type="ECO:0000256" key="1">
    <source>
        <dbReference type="SAM" id="MobiDB-lite"/>
    </source>
</evidence>
<dbReference type="EMBL" id="DS113232">
    <property type="protein sequence ID" value="EAY17314.1"/>
    <property type="molecule type" value="Genomic_DNA"/>
</dbReference>
<reference evidence="2" key="2">
    <citation type="journal article" date="2007" name="Science">
        <title>Draft genome sequence of the sexually transmitted pathogen Trichomonas vaginalis.</title>
        <authorList>
            <person name="Carlton J.M."/>
            <person name="Hirt R.P."/>
            <person name="Silva J.C."/>
            <person name="Delcher A.L."/>
            <person name="Schatz M."/>
            <person name="Zhao Q."/>
            <person name="Wortman J.R."/>
            <person name="Bidwell S.L."/>
            <person name="Alsmark U.C.M."/>
            <person name="Besteiro S."/>
            <person name="Sicheritz-Ponten T."/>
            <person name="Noel C.J."/>
            <person name="Dacks J.B."/>
            <person name="Foster P.G."/>
            <person name="Simillion C."/>
            <person name="Van de Peer Y."/>
            <person name="Miranda-Saavedra D."/>
            <person name="Barton G.J."/>
            <person name="Westrop G.D."/>
            <person name="Mueller S."/>
            <person name="Dessi D."/>
            <person name="Fiori P.L."/>
            <person name="Ren Q."/>
            <person name="Paulsen I."/>
            <person name="Zhang H."/>
            <person name="Bastida-Corcuera F.D."/>
            <person name="Simoes-Barbosa A."/>
            <person name="Brown M.T."/>
            <person name="Hayes R.D."/>
            <person name="Mukherjee M."/>
            <person name="Okumura C.Y."/>
            <person name="Schneider R."/>
            <person name="Smith A.J."/>
            <person name="Vanacova S."/>
            <person name="Villalvazo M."/>
            <person name="Haas B.J."/>
            <person name="Pertea M."/>
            <person name="Feldblyum T.V."/>
            <person name="Utterback T.R."/>
            <person name="Shu C.L."/>
            <person name="Osoegawa K."/>
            <person name="de Jong P.J."/>
            <person name="Hrdy I."/>
            <person name="Horvathova L."/>
            <person name="Zubacova Z."/>
            <person name="Dolezal P."/>
            <person name="Malik S.B."/>
            <person name="Logsdon J.M. Jr."/>
            <person name="Henze K."/>
            <person name="Gupta A."/>
            <person name="Wang C.C."/>
            <person name="Dunne R.L."/>
            <person name="Upcroft J.A."/>
            <person name="Upcroft P."/>
            <person name="White O."/>
            <person name="Salzberg S.L."/>
            <person name="Tang P."/>
            <person name="Chiu C.-H."/>
            <person name="Lee Y.-S."/>
            <person name="Embley T.M."/>
            <person name="Coombs G.H."/>
            <person name="Mottram J.C."/>
            <person name="Tachezy J."/>
            <person name="Fraser-Liggett C.M."/>
            <person name="Johnson P.J."/>
        </authorList>
    </citation>
    <scope>NUCLEOTIDE SEQUENCE [LARGE SCALE GENOMIC DNA]</scope>
    <source>
        <strain evidence="2">G3</strain>
    </source>
</reference>
<organism evidence="2 3">
    <name type="scientific">Trichomonas vaginalis (strain ATCC PRA-98 / G3)</name>
    <dbReference type="NCBI Taxonomy" id="412133"/>
    <lineage>
        <taxon>Eukaryota</taxon>
        <taxon>Metamonada</taxon>
        <taxon>Parabasalia</taxon>
        <taxon>Trichomonadida</taxon>
        <taxon>Trichomonadidae</taxon>
        <taxon>Trichomonas</taxon>
    </lineage>
</organism>
<feature type="compositionally biased region" description="Acidic residues" evidence="1">
    <location>
        <begin position="230"/>
        <end position="244"/>
    </location>
</feature>
<dbReference type="KEGG" id="tva:4775331"/>
<feature type="compositionally biased region" description="Basic and acidic residues" evidence="1">
    <location>
        <begin position="214"/>
        <end position="229"/>
    </location>
</feature>
<dbReference type="Proteomes" id="UP000001542">
    <property type="component" value="Unassembled WGS sequence"/>
</dbReference>
<protein>
    <submittedName>
        <fullName evidence="2">Uncharacterized protein</fullName>
    </submittedName>
</protein>
<gene>
    <name evidence="2" type="ORF">TVAG_266770</name>
</gene>
<dbReference type="VEuPathDB" id="TrichDB:TVAGG3_0480520"/>
<dbReference type="AlphaFoldDB" id="A2DQN0"/>
<sequence>MIEQQLKPGYLAKSILHRSVKKVTPNRALQAMQGYFRLFREHYTNRVQVNIAEELTLVTSIAEAYTKDECYTLFNAGIVLFPEIMFIDFRKLQKIICLKKRRLIKALQDSSFTEIAELPTKFKERLFDLGFIDSIRWKGYSFQESLEFYYLVVPRSALFNPLPEDLGDILSNLTKKKSSISVKSMEPAKSDFESPILSPKEIPEKNIVDNILEEIEKSHDQDVPKNDDKHEEEEEEEEDIDDDAMFGRFMDDQVL</sequence>
<name>A2DQN0_TRIV3</name>